<sequence length="172" mass="19578">MKLASTLRNNTVRIPFTYHFNLHKTSTISCHKNARVQFSLRRSYPLYPGNNIELENWTFIHLILESEFYWRTVLTSKIYLQMPTDPKPLTSKQVVYLHTKTNQRKTSISPSHDGVDDIDCSDNISSISNSEEKTPKSLINAVGVLSCCIWVGLGFKDGVGKAYKFFAGCLLE</sequence>
<dbReference type="Proteomes" id="UP000594638">
    <property type="component" value="Unassembled WGS sequence"/>
</dbReference>
<keyword evidence="2" id="KW-1185">Reference proteome</keyword>
<comment type="caution">
    <text evidence="1">The sequence shown here is derived from an EMBL/GenBank/DDBJ whole genome shotgun (WGS) entry which is preliminary data.</text>
</comment>
<protein>
    <submittedName>
        <fullName evidence="1">Myrosinase 4</fullName>
    </submittedName>
</protein>
<dbReference type="Gramene" id="OE9A050030T1">
    <property type="protein sequence ID" value="OE9A050030C1"/>
    <property type="gene ID" value="OE9A050030"/>
</dbReference>
<accession>A0A8S0TG94</accession>
<evidence type="ECO:0000313" key="1">
    <source>
        <dbReference type="EMBL" id="CAA3002737.1"/>
    </source>
</evidence>
<organism evidence="1 2">
    <name type="scientific">Olea europaea subsp. europaea</name>
    <dbReference type="NCBI Taxonomy" id="158383"/>
    <lineage>
        <taxon>Eukaryota</taxon>
        <taxon>Viridiplantae</taxon>
        <taxon>Streptophyta</taxon>
        <taxon>Embryophyta</taxon>
        <taxon>Tracheophyta</taxon>
        <taxon>Spermatophyta</taxon>
        <taxon>Magnoliopsida</taxon>
        <taxon>eudicotyledons</taxon>
        <taxon>Gunneridae</taxon>
        <taxon>Pentapetalae</taxon>
        <taxon>asterids</taxon>
        <taxon>lamiids</taxon>
        <taxon>Lamiales</taxon>
        <taxon>Oleaceae</taxon>
        <taxon>Oleeae</taxon>
        <taxon>Olea</taxon>
    </lineage>
</organism>
<proteinExistence type="predicted"/>
<dbReference type="AlphaFoldDB" id="A0A8S0TG94"/>
<dbReference type="EMBL" id="CACTIH010005873">
    <property type="protein sequence ID" value="CAA3002737.1"/>
    <property type="molecule type" value="Genomic_DNA"/>
</dbReference>
<reference evidence="1 2" key="1">
    <citation type="submission" date="2019-12" db="EMBL/GenBank/DDBJ databases">
        <authorList>
            <person name="Alioto T."/>
            <person name="Alioto T."/>
            <person name="Gomez Garrido J."/>
        </authorList>
    </citation>
    <scope>NUCLEOTIDE SEQUENCE [LARGE SCALE GENOMIC DNA]</scope>
</reference>
<evidence type="ECO:0000313" key="2">
    <source>
        <dbReference type="Proteomes" id="UP000594638"/>
    </source>
</evidence>
<name>A0A8S0TG94_OLEEU</name>
<gene>
    <name evidence="1" type="ORF">OLEA9_A050030</name>
</gene>